<protein>
    <submittedName>
        <fullName evidence="3">Uncharacterized protein</fullName>
    </submittedName>
</protein>
<dbReference type="AlphaFoldDB" id="A0A6A4G5E0"/>
<accession>A0A6A4G5E0</accession>
<feature type="region of interest" description="Disordered" evidence="1">
    <location>
        <begin position="1"/>
        <end position="90"/>
    </location>
</feature>
<reference evidence="3 4" key="1">
    <citation type="submission" date="2018-08" db="EMBL/GenBank/DDBJ databases">
        <title>Genomic investigation of the strawberry pathogen Phytophthora fragariae indicates pathogenicity is determined by transcriptional variation in three key races.</title>
        <authorList>
            <person name="Adams T.M."/>
            <person name="Armitage A.D."/>
            <person name="Sobczyk M.K."/>
            <person name="Bates H.J."/>
            <person name="Dunwell J.M."/>
            <person name="Nellist C.F."/>
            <person name="Harrison R.J."/>
        </authorList>
    </citation>
    <scope>NUCLEOTIDE SEQUENCE [LARGE SCALE GENOMIC DNA]</scope>
    <source>
        <strain evidence="2 5">SCRP324</strain>
        <strain evidence="3 4">SCRP333</strain>
    </source>
</reference>
<evidence type="ECO:0000313" key="3">
    <source>
        <dbReference type="EMBL" id="KAE9355631.1"/>
    </source>
</evidence>
<dbReference type="Proteomes" id="UP000434957">
    <property type="component" value="Unassembled WGS sequence"/>
</dbReference>
<keyword evidence="4" id="KW-1185">Reference proteome</keyword>
<comment type="caution">
    <text evidence="3">The sequence shown here is derived from an EMBL/GenBank/DDBJ whole genome shotgun (WGS) entry which is preliminary data.</text>
</comment>
<sequence length="183" mass="19636">MPRGYDGSTITPGRVLRDETSKPAPVYRGMGRDHSSDEDFVMDQAAPDLDQLGRQPGQSPPRNKTRTQGESGAQARPKKRKKGSRSSDTWTRYYLLSELSSFGNEAEGGLVQAAHPDTGHADAATRPEAKHTEDVAHPTVSLDTPKTPPSSNAETPTLLPAPKPGPPTQPSVVMASQARNTLD</sequence>
<feature type="compositionally biased region" description="Basic and acidic residues" evidence="1">
    <location>
        <begin position="117"/>
        <end position="136"/>
    </location>
</feature>
<gene>
    <name evidence="2" type="ORF">PR002_g2182</name>
    <name evidence="3" type="ORF">PR003_g2746</name>
</gene>
<evidence type="ECO:0000313" key="2">
    <source>
        <dbReference type="EMBL" id="KAE9045506.1"/>
    </source>
</evidence>
<name>A0A6A4G5E0_9STRA</name>
<evidence type="ECO:0000313" key="5">
    <source>
        <dbReference type="Proteomes" id="UP000435112"/>
    </source>
</evidence>
<proteinExistence type="predicted"/>
<dbReference type="EMBL" id="QXFU01000071">
    <property type="protein sequence ID" value="KAE9045506.1"/>
    <property type="molecule type" value="Genomic_DNA"/>
</dbReference>
<evidence type="ECO:0000313" key="4">
    <source>
        <dbReference type="Proteomes" id="UP000434957"/>
    </source>
</evidence>
<dbReference type="Proteomes" id="UP000435112">
    <property type="component" value="Unassembled WGS sequence"/>
</dbReference>
<organism evidence="3 4">
    <name type="scientific">Phytophthora rubi</name>
    <dbReference type="NCBI Taxonomy" id="129364"/>
    <lineage>
        <taxon>Eukaryota</taxon>
        <taxon>Sar</taxon>
        <taxon>Stramenopiles</taxon>
        <taxon>Oomycota</taxon>
        <taxon>Peronosporomycetes</taxon>
        <taxon>Peronosporales</taxon>
        <taxon>Peronosporaceae</taxon>
        <taxon>Phytophthora</taxon>
    </lineage>
</organism>
<evidence type="ECO:0000256" key="1">
    <source>
        <dbReference type="SAM" id="MobiDB-lite"/>
    </source>
</evidence>
<dbReference type="EMBL" id="QXFT01000089">
    <property type="protein sequence ID" value="KAE9355631.1"/>
    <property type="molecule type" value="Genomic_DNA"/>
</dbReference>
<feature type="compositionally biased region" description="Polar residues" evidence="1">
    <location>
        <begin position="56"/>
        <end position="71"/>
    </location>
</feature>
<feature type="compositionally biased region" description="Polar residues" evidence="1">
    <location>
        <begin position="141"/>
        <end position="154"/>
    </location>
</feature>
<feature type="compositionally biased region" description="Pro residues" evidence="1">
    <location>
        <begin position="159"/>
        <end position="169"/>
    </location>
</feature>
<feature type="region of interest" description="Disordered" evidence="1">
    <location>
        <begin position="107"/>
        <end position="183"/>
    </location>
</feature>